<feature type="region of interest" description="Disordered" evidence="1">
    <location>
        <begin position="252"/>
        <end position="410"/>
    </location>
</feature>
<feature type="region of interest" description="Disordered" evidence="1">
    <location>
        <begin position="435"/>
        <end position="502"/>
    </location>
</feature>
<evidence type="ECO:0000256" key="1">
    <source>
        <dbReference type="SAM" id="MobiDB-lite"/>
    </source>
</evidence>
<dbReference type="Proteomes" id="UP000215902">
    <property type="component" value="Unassembled WGS sequence"/>
</dbReference>
<feature type="compositionally biased region" description="Basic and acidic residues" evidence="1">
    <location>
        <begin position="294"/>
        <end position="356"/>
    </location>
</feature>
<feature type="compositionally biased region" description="Low complexity" evidence="1">
    <location>
        <begin position="461"/>
        <end position="477"/>
    </location>
</feature>
<organism evidence="2 3">
    <name type="scientific">Macrostomum lignano</name>
    <dbReference type="NCBI Taxonomy" id="282301"/>
    <lineage>
        <taxon>Eukaryota</taxon>
        <taxon>Metazoa</taxon>
        <taxon>Spiralia</taxon>
        <taxon>Lophotrochozoa</taxon>
        <taxon>Platyhelminthes</taxon>
        <taxon>Rhabditophora</taxon>
        <taxon>Macrostomorpha</taxon>
        <taxon>Macrostomida</taxon>
        <taxon>Macrostomidae</taxon>
        <taxon>Macrostomum</taxon>
    </lineage>
</organism>
<dbReference type="EMBL" id="NIVC01001342">
    <property type="protein sequence ID" value="PAA69177.1"/>
    <property type="molecule type" value="Genomic_DNA"/>
</dbReference>
<feature type="compositionally biased region" description="Basic and acidic residues" evidence="1">
    <location>
        <begin position="369"/>
        <end position="378"/>
    </location>
</feature>
<evidence type="ECO:0000313" key="3">
    <source>
        <dbReference type="Proteomes" id="UP000215902"/>
    </source>
</evidence>
<accession>A0A267F7P1</accession>
<gene>
    <name evidence="2" type="ORF">BOX15_Mlig001521g2</name>
</gene>
<dbReference type="STRING" id="282301.A0A267F7P1"/>
<sequence length="502" mass="56048">LPAHAMHRQRSPLARYRHLSPRFFGGYSESGVASSASRGLETLLSDNLISRDCESGLESSDSSLNESMTLSAVDRMLARRDKESILDKKKLTGIIRSLDWVDKPLNRAVYGPDFAAMAQRRNNYRFGAMGDRQRAFGTLGHRERGLGAVGHREHGLGAVGHREHGFGAVGHREHGLGAVGHREHGLGAVGHREHGLGAVGHREHGLGAVGHREHELGAVGHREHGLGAVGHREHGLGAVGHREQGLGAIGRYERAPGATRHRDRSEQEPLAMNWRNPTFEPMTSRNHRFPGLLELERLEPMTSRDRRPSDRLELERLEPMTSRDRRPSDRLELERLEPMTSRDRRPSDRLELERLEPMTSRNRRSPGLELERELGLTKRHERGQNSLLGRRGLKKRPPKSLFSVDRRNKKHAQLDRYDELKAKGAHIRALKALGRGLPAAPGRGHREQGAAGPSRARRNPRPSGQGRRGRGQQQAGPEGSGRKAAAVRDLQAKHRKDSGRRF</sequence>
<reference evidence="2 3" key="1">
    <citation type="submission" date="2017-06" db="EMBL/GenBank/DDBJ databases">
        <title>A platform for efficient transgenesis in Macrostomum lignano, a flatworm model organism for stem cell research.</title>
        <authorList>
            <person name="Berezikov E."/>
        </authorList>
    </citation>
    <scope>NUCLEOTIDE SEQUENCE [LARGE SCALE GENOMIC DNA]</scope>
    <source>
        <strain evidence="2">DV1</strain>
        <tissue evidence="2">Whole organism</tissue>
    </source>
</reference>
<protein>
    <submittedName>
        <fullName evidence="2">Uncharacterized protein</fullName>
    </submittedName>
</protein>
<keyword evidence="3" id="KW-1185">Reference proteome</keyword>
<feature type="non-terminal residue" evidence="2">
    <location>
        <position position="1"/>
    </location>
</feature>
<dbReference type="OrthoDB" id="6153212at2759"/>
<feature type="compositionally biased region" description="Basic residues" evidence="1">
    <location>
        <begin position="493"/>
        <end position="502"/>
    </location>
</feature>
<comment type="caution">
    <text evidence="2">The sequence shown here is derived from an EMBL/GenBank/DDBJ whole genome shotgun (WGS) entry which is preliminary data.</text>
</comment>
<dbReference type="AlphaFoldDB" id="A0A267F7P1"/>
<evidence type="ECO:0000313" key="2">
    <source>
        <dbReference type="EMBL" id="PAA69177.1"/>
    </source>
</evidence>
<proteinExistence type="predicted"/>
<name>A0A267F7P1_9PLAT</name>